<feature type="compositionally biased region" description="Pro residues" evidence="1">
    <location>
        <begin position="168"/>
        <end position="178"/>
    </location>
</feature>
<evidence type="ECO:0000256" key="1">
    <source>
        <dbReference type="SAM" id="MobiDB-lite"/>
    </source>
</evidence>
<accession>A0A4U6VUJ4</accession>
<gene>
    <name evidence="2" type="ORF">SEVIR_2G183800v2</name>
</gene>
<reference evidence="2" key="1">
    <citation type="submission" date="2019-03" db="EMBL/GenBank/DDBJ databases">
        <title>WGS assembly of Setaria viridis.</title>
        <authorList>
            <person name="Huang P."/>
            <person name="Jenkins J."/>
            <person name="Grimwood J."/>
            <person name="Barry K."/>
            <person name="Healey A."/>
            <person name="Mamidi S."/>
            <person name="Sreedasyam A."/>
            <person name="Shu S."/>
            <person name="Feldman M."/>
            <person name="Wu J."/>
            <person name="Yu Y."/>
            <person name="Chen C."/>
            <person name="Johnson J."/>
            <person name="Rokhsar D."/>
            <person name="Baxter I."/>
            <person name="Schmutz J."/>
            <person name="Brutnell T."/>
            <person name="Kellogg E."/>
        </authorList>
    </citation>
    <scope>NUCLEOTIDE SEQUENCE [LARGE SCALE GENOMIC DNA]</scope>
</reference>
<feature type="compositionally biased region" description="Low complexity" evidence="1">
    <location>
        <begin position="142"/>
        <end position="152"/>
    </location>
</feature>
<feature type="region of interest" description="Disordered" evidence="1">
    <location>
        <begin position="48"/>
        <end position="74"/>
    </location>
</feature>
<keyword evidence="3" id="KW-1185">Reference proteome</keyword>
<organism evidence="2 3">
    <name type="scientific">Setaria viridis</name>
    <name type="common">Green bristlegrass</name>
    <name type="synonym">Setaria italica subsp. viridis</name>
    <dbReference type="NCBI Taxonomy" id="4556"/>
    <lineage>
        <taxon>Eukaryota</taxon>
        <taxon>Viridiplantae</taxon>
        <taxon>Streptophyta</taxon>
        <taxon>Embryophyta</taxon>
        <taxon>Tracheophyta</taxon>
        <taxon>Spermatophyta</taxon>
        <taxon>Magnoliopsida</taxon>
        <taxon>Liliopsida</taxon>
        <taxon>Poales</taxon>
        <taxon>Poaceae</taxon>
        <taxon>PACMAD clade</taxon>
        <taxon>Panicoideae</taxon>
        <taxon>Panicodae</taxon>
        <taxon>Paniceae</taxon>
        <taxon>Cenchrinae</taxon>
        <taxon>Setaria</taxon>
    </lineage>
</organism>
<dbReference type="Gramene" id="TKW32685">
    <property type="protein sequence ID" value="TKW32685"/>
    <property type="gene ID" value="SEVIR_2G183800v2"/>
</dbReference>
<dbReference type="AlphaFoldDB" id="A0A4U6VUJ4"/>
<feature type="region of interest" description="Disordered" evidence="1">
    <location>
        <begin position="158"/>
        <end position="178"/>
    </location>
</feature>
<evidence type="ECO:0000313" key="3">
    <source>
        <dbReference type="Proteomes" id="UP000298652"/>
    </source>
</evidence>
<feature type="region of interest" description="Disordered" evidence="1">
    <location>
        <begin position="134"/>
        <end position="153"/>
    </location>
</feature>
<dbReference type="EMBL" id="CM016553">
    <property type="protein sequence ID" value="TKW32685.1"/>
    <property type="molecule type" value="Genomic_DNA"/>
</dbReference>
<dbReference type="Proteomes" id="UP000298652">
    <property type="component" value="Chromosome 2"/>
</dbReference>
<evidence type="ECO:0000313" key="2">
    <source>
        <dbReference type="EMBL" id="TKW32685.1"/>
    </source>
</evidence>
<protein>
    <submittedName>
        <fullName evidence="2">Uncharacterized protein</fullName>
    </submittedName>
</protein>
<proteinExistence type="predicted"/>
<sequence length="236" mass="25468">MAAVEDGWAARDAMRQLGPHLCRRLLHAAQVGDQVESSVHCHGIVSLLRRPKPPSRRPTGVQRPPPRESLGPHCRRHKRCTATTASTSYAAPPRTSFAAPSAILRTVAAPPHATYPLRGGGGSGGFVPLPPILETDRPTRPSPSTSRATASPHCTLLDEEEDGYHGDPAPPPPPLPQPLLPALLPQEASLMDADGPMEEKDCFILSQDFFGTSDYITLEMTQVANEFNDDKVLVRT</sequence>
<name>A0A4U6VUJ4_SETVI</name>